<keyword evidence="3" id="KW-0862">Zinc</keyword>
<dbReference type="EMBL" id="CM008049">
    <property type="protein sequence ID" value="PVH47534.1"/>
    <property type="molecule type" value="Genomic_DNA"/>
</dbReference>
<proteinExistence type="predicted"/>
<dbReference type="PANTHER" id="PTHR47718:SF2">
    <property type="entry name" value="PROTEIN FAR1-RELATED SEQUENCE 5-LIKE"/>
    <property type="match status" value="1"/>
</dbReference>
<evidence type="ECO:0000256" key="4">
    <source>
        <dbReference type="PROSITE-ProRule" id="PRU00325"/>
    </source>
</evidence>
<sequence length="734" mass="85148">MKFQSVEEAWIFWEAYASRTGFEVRKRYTNKRKFDGKARSCRYVCAKEGHRKEDKRDHLTKCPRAETRCGCEVRMSLALDQELGYYKVTDLVLEHNHILHTPETFHLMVSQRKISKLQAFEIEAAHNSGISPKDAHELASIQVGGSFNLSYTCRDQRNYLRTKRQSEMAHGEAGSMLKYFEDKTKENPSFQYVLQKDCDGQIANIFWADAKMVIDYAHFGDVITFDTTFGTNKESRPFGVFVGFNHFREMVIFGASLMYDETFASFHWLFDTFLKAHNGKQPKTVFTDQDSAMGKAVEQVFTEAWHGLCTFHISQNALKHLHEKEILKDFSACMFEYADQTTFEDAFNTIRSKVEKQTWLDSIYKLKEKWAACFMKDIFTLGMRSTQLSESLNSDLKEYLKSNLDIIRFLKQFERVVQGKRNKELDSTFDSRKKFPRIKMRTSMLLEASKLYTPIIFEVFQDEYERSMRACSRLLDEPNKYRVTIENLDQKPTFEECEVIGNPLEQSVICTCSQFSRIGILCGHALKVLDSMNIKTLPTQYILKRWTREARHGTIQDNHGRNITENPMLDSMLRSRLLSHKFHSLTDQVAGSLDCCLLIDSTLDILIKQVEEKMHACRITLEDPCAGHITNTNVEVSNDLMGIRLKKKEVRTSTSRRKRTWLDKKRMPRKKNESNMLTALVSKNDSLTAQITSDSCSRYNNTSVEEYGVISSFTQLVTVILLYLNVQFDVSELF</sequence>
<dbReference type="InterPro" id="IPR018289">
    <property type="entry name" value="MULE_transposase_dom"/>
</dbReference>
<dbReference type="PROSITE" id="PS50966">
    <property type="entry name" value="ZF_SWIM"/>
    <property type="match status" value="1"/>
</dbReference>
<keyword evidence="1" id="KW-0479">Metal-binding</keyword>
<evidence type="ECO:0000256" key="2">
    <source>
        <dbReference type="ARBA" id="ARBA00022771"/>
    </source>
</evidence>
<dbReference type="EMBL" id="CM008049">
    <property type="protein sequence ID" value="PVH47533.1"/>
    <property type="molecule type" value="Genomic_DNA"/>
</dbReference>
<dbReference type="InterPro" id="IPR004330">
    <property type="entry name" value="FAR1_DNA_bnd_dom"/>
</dbReference>
<organism evidence="6">
    <name type="scientific">Panicum hallii</name>
    <dbReference type="NCBI Taxonomy" id="206008"/>
    <lineage>
        <taxon>Eukaryota</taxon>
        <taxon>Viridiplantae</taxon>
        <taxon>Streptophyta</taxon>
        <taxon>Embryophyta</taxon>
        <taxon>Tracheophyta</taxon>
        <taxon>Spermatophyta</taxon>
        <taxon>Magnoliopsida</taxon>
        <taxon>Liliopsida</taxon>
        <taxon>Poales</taxon>
        <taxon>Poaceae</taxon>
        <taxon>PACMAD clade</taxon>
        <taxon>Panicoideae</taxon>
        <taxon>Panicodae</taxon>
        <taxon>Paniceae</taxon>
        <taxon>Panicinae</taxon>
        <taxon>Panicum</taxon>
        <taxon>Panicum sect. Panicum</taxon>
    </lineage>
</organism>
<evidence type="ECO:0000259" key="5">
    <source>
        <dbReference type="PROSITE" id="PS50966"/>
    </source>
</evidence>
<dbReference type="AlphaFoldDB" id="A0A2T8JC79"/>
<dbReference type="Gramene" id="PVH47534">
    <property type="protein sequence ID" value="PVH47534"/>
    <property type="gene ID" value="PAHAL_4G081900"/>
</dbReference>
<evidence type="ECO:0000256" key="3">
    <source>
        <dbReference type="ARBA" id="ARBA00022833"/>
    </source>
</evidence>
<evidence type="ECO:0000313" key="7">
    <source>
        <dbReference type="EMBL" id="PVH47534.1"/>
    </source>
</evidence>
<dbReference type="EMBL" id="CM008046">
    <property type="protein sequence ID" value="PVH66518.1"/>
    <property type="molecule type" value="Genomic_DNA"/>
</dbReference>
<dbReference type="Pfam" id="PF10551">
    <property type="entry name" value="MULE"/>
    <property type="match status" value="1"/>
</dbReference>
<dbReference type="Proteomes" id="UP000243499">
    <property type="component" value="Chromosome 4"/>
</dbReference>
<dbReference type="Proteomes" id="UP000243499">
    <property type="component" value="Chromosome 1"/>
</dbReference>
<keyword evidence="2 4" id="KW-0863">Zinc-finger</keyword>
<protein>
    <recommendedName>
        <fullName evidence="5">SWIM-type domain-containing protein</fullName>
    </recommendedName>
</protein>
<dbReference type="Gramene" id="PVH66518">
    <property type="protein sequence ID" value="PVH66518"/>
    <property type="gene ID" value="PAHAL_1G268900"/>
</dbReference>
<dbReference type="InterPro" id="IPR006564">
    <property type="entry name" value="Znf_PMZ"/>
</dbReference>
<name>A0A2T8JC79_9POAL</name>
<dbReference type="GO" id="GO:0008270">
    <property type="term" value="F:zinc ion binding"/>
    <property type="evidence" value="ECO:0007669"/>
    <property type="project" value="UniProtKB-KW"/>
</dbReference>
<dbReference type="Gramene" id="PVH47533">
    <property type="protein sequence ID" value="PVH47533"/>
    <property type="gene ID" value="PAHAL_4G081800"/>
</dbReference>
<dbReference type="InterPro" id="IPR007527">
    <property type="entry name" value="Znf_SWIM"/>
</dbReference>
<evidence type="ECO:0000313" key="6">
    <source>
        <dbReference type="EMBL" id="PVH47533.1"/>
    </source>
</evidence>
<reference evidence="6" key="1">
    <citation type="submission" date="2018-04" db="EMBL/GenBank/DDBJ databases">
        <title>WGS assembly of Panicum hallii.</title>
        <authorList>
            <person name="Lovell J."/>
            <person name="Jenkins J."/>
            <person name="Lowry D."/>
            <person name="Mamidi S."/>
            <person name="Sreedasyam A."/>
            <person name="Weng X."/>
            <person name="Barry K."/>
            <person name="Bonette J."/>
            <person name="Campitelli B."/>
            <person name="Daum C."/>
            <person name="Gordon S."/>
            <person name="Gould B."/>
            <person name="Lipzen A."/>
            <person name="Macqueen A."/>
            <person name="Palacio-Mejia J."/>
            <person name="Plott C."/>
            <person name="Shakirov E."/>
            <person name="Shu S."/>
            <person name="Yoshinaga Y."/>
            <person name="Zane M."/>
            <person name="Rokhsar D."/>
            <person name="Grimwood J."/>
            <person name="Schmutz J."/>
            <person name="Juenger T."/>
        </authorList>
    </citation>
    <scope>NUCLEOTIDE SEQUENCE [LARGE SCALE GENOMIC DNA]</scope>
    <source>
        <strain evidence="6">FIL2</strain>
    </source>
</reference>
<accession>A0A2T8JC79</accession>
<gene>
    <name evidence="8" type="ORF">PAHAL_1G268900</name>
    <name evidence="6" type="ORF">PAHAL_4G081800</name>
    <name evidence="7" type="ORF">PAHAL_4G081900</name>
</gene>
<dbReference type="Pfam" id="PF03101">
    <property type="entry name" value="FAR1"/>
    <property type="match status" value="1"/>
</dbReference>
<evidence type="ECO:0000313" key="8">
    <source>
        <dbReference type="EMBL" id="PVH66518.1"/>
    </source>
</evidence>
<dbReference type="SMART" id="SM00575">
    <property type="entry name" value="ZnF_PMZ"/>
    <property type="match status" value="1"/>
</dbReference>
<feature type="domain" description="SWIM-type" evidence="5">
    <location>
        <begin position="481"/>
        <end position="533"/>
    </location>
</feature>
<dbReference type="PANTHER" id="PTHR47718">
    <property type="entry name" value="OS01G0519700 PROTEIN"/>
    <property type="match status" value="1"/>
</dbReference>
<evidence type="ECO:0000256" key="1">
    <source>
        <dbReference type="ARBA" id="ARBA00022723"/>
    </source>
</evidence>